<protein>
    <submittedName>
        <fullName evidence="5">Uncharacterized protein</fullName>
    </submittedName>
</protein>
<keyword evidence="4" id="KW-0175">Coiled coil</keyword>
<gene>
    <name evidence="5" type="ORF">ECRASSUSDP1_LOCUS18426</name>
</gene>
<dbReference type="AlphaFoldDB" id="A0AAD2D1X4"/>
<keyword evidence="6" id="KW-1185">Reference proteome</keyword>
<keyword evidence="2 3" id="KW-0802">TPR repeat</keyword>
<keyword evidence="1" id="KW-0677">Repeat</keyword>
<dbReference type="PROSITE" id="PS50005">
    <property type="entry name" value="TPR"/>
    <property type="match status" value="1"/>
</dbReference>
<feature type="repeat" description="TPR" evidence="3">
    <location>
        <begin position="201"/>
        <end position="234"/>
    </location>
</feature>
<reference evidence="5" key="1">
    <citation type="submission" date="2023-07" db="EMBL/GenBank/DDBJ databases">
        <authorList>
            <consortium name="AG Swart"/>
            <person name="Singh M."/>
            <person name="Singh A."/>
            <person name="Seah K."/>
            <person name="Emmerich C."/>
        </authorList>
    </citation>
    <scope>NUCLEOTIDE SEQUENCE</scope>
    <source>
        <strain evidence="5">DP1</strain>
    </source>
</reference>
<dbReference type="PANTHER" id="PTHR45641">
    <property type="entry name" value="TETRATRICOPEPTIDE REPEAT PROTEIN (AFU_ORTHOLOGUE AFUA_6G03870)"/>
    <property type="match status" value="1"/>
</dbReference>
<dbReference type="Pfam" id="PF13181">
    <property type="entry name" value="TPR_8"/>
    <property type="match status" value="2"/>
</dbReference>
<evidence type="ECO:0000256" key="4">
    <source>
        <dbReference type="SAM" id="Coils"/>
    </source>
</evidence>
<dbReference type="Proteomes" id="UP001295684">
    <property type="component" value="Unassembled WGS sequence"/>
</dbReference>
<dbReference type="PANTHER" id="PTHR45641:SF19">
    <property type="entry name" value="NEPHROCYSTIN-3"/>
    <property type="match status" value="1"/>
</dbReference>
<organism evidence="5 6">
    <name type="scientific">Euplotes crassus</name>
    <dbReference type="NCBI Taxonomy" id="5936"/>
    <lineage>
        <taxon>Eukaryota</taxon>
        <taxon>Sar</taxon>
        <taxon>Alveolata</taxon>
        <taxon>Ciliophora</taxon>
        <taxon>Intramacronucleata</taxon>
        <taxon>Spirotrichea</taxon>
        <taxon>Hypotrichia</taxon>
        <taxon>Euplotida</taxon>
        <taxon>Euplotidae</taxon>
        <taxon>Moneuplotes</taxon>
    </lineage>
</organism>
<feature type="coiled-coil region" evidence="4">
    <location>
        <begin position="2"/>
        <end position="29"/>
    </location>
</feature>
<sequence>MSEEVDLKIKQLEQSANQLKADSNNLEALRKFEEILDLKYRKYGDGSHEVRSTKCEIAILCNILSMDSLQNNDFELTKKLLKKAEKLAEKDYRVLACTFNNYGCLFRKTKKLRSALTFLLKALEIEYKHVNESDNSVDDELITSNPCDIHLNICAILSQMDKHDIALQHAMKALILIQDEIINRIGTEGDKTPSERLVVLSIAYHNIGVEYEFLKKYQQALNAYKKSVINAETHLGPSNLMTVNMRNVYDKAINKIADVILKTVSRKGAKNKSATKKNNIIEMLDDGMSEEEIINYLTKTKEKKE</sequence>
<evidence type="ECO:0000256" key="1">
    <source>
        <dbReference type="ARBA" id="ARBA00022737"/>
    </source>
</evidence>
<dbReference type="InterPro" id="IPR011990">
    <property type="entry name" value="TPR-like_helical_dom_sf"/>
</dbReference>
<accession>A0AAD2D1X4</accession>
<dbReference type="EMBL" id="CAMPGE010018646">
    <property type="protein sequence ID" value="CAI2377045.1"/>
    <property type="molecule type" value="Genomic_DNA"/>
</dbReference>
<dbReference type="Gene3D" id="1.25.40.10">
    <property type="entry name" value="Tetratricopeptide repeat domain"/>
    <property type="match status" value="1"/>
</dbReference>
<evidence type="ECO:0000313" key="6">
    <source>
        <dbReference type="Proteomes" id="UP001295684"/>
    </source>
</evidence>
<evidence type="ECO:0000313" key="5">
    <source>
        <dbReference type="EMBL" id="CAI2377045.1"/>
    </source>
</evidence>
<dbReference type="SMART" id="SM00028">
    <property type="entry name" value="TPR"/>
    <property type="match status" value="4"/>
</dbReference>
<name>A0AAD2D1X4_EUPCR</name>
<dbReference type="InterPro" id="IPR019734">
    <property type="entry name" value="TPR_rpt"/>
</dbReference>
<comment type="caution">
    <text evidence="5">The sequence shown here is derived from an EMBL/GenBank/DDBJ whole genome shotgun (WGS) entry which is preliminary data.</text>
</comment>
<evidence type="ECO:0000256" key="2">
    <source>
        <dbReference type="ARBA" id="ARBA00022803"/>
    </source>
</evidence>
<proteinExistence type="predicted"/>
<evidence type="ECO:0000256" key="3">
    <source>
        <dbReference type="PROSITE-ProRule" id="PRU00339"/>
    </source>
</evidence>
<dbReference type="SUPFAM" id="SSF48452">
    <property type="entry name" value="TPR-like"/>
    <property type="match status" value="2"/>
</dbReference>